<proteinExistence type="predicted"/>
<protein>
    <submittedName>
        <fullName evidence="2">Uncharacterized protein</fullName>
    </submittedName>
</protein>
<dbReference type="Proteomes" id="UP000245887">
    <property type="component" value="Unassembled WGS sequence"/>
</dbReference>
<feature type="chain" id="PRO_5015601439" evidence="1">
    <location>
        <begin position="26"/>
        <end position="711"/>
    </location>
</feature>
<gene>
    <name evidence="2" type="ORF">C8D92_103245</name>
</gene>
<dbReference type="RefSeq" id="WP_116918763.1">
    <property type="nucleotide sequence ID" value="NZ_QEKQ01000003.1"/>
</dbReference>
<sequence>MAMFRLTVMAVSGAAWMVLGATASAGELDQWRVDATNRLQTEHYDNSGNAAASPYPEEGRQTYDELSVNLNRRYSPFERMNVSLSGVANDSAYRGQYQGGNLERARVFWEKGNGSVPLRLEGGDIYAYQTTRTIQTSLKGGQAEFQPDLGASDHSIQVFAGQQAATYRDFDGTQPTFAGGSWLMESARFGALSLNATHGRQEPLNQKARDQQVASVAHAIPFSLWAQELQLESELAYLQGDVAGERKKDQGYYGELSGRSRDLPLSYRASYSLYGEHYQPFGAAVSADRRAVETSGTWRFQNGRFLRARLLDYRDNVEAGNTTDTRTTGLTYGGPLLDWGPVRAFGNIDGFVTESEDEAGNRHTRDATLNANVTLPVTQRVSTRVGLLGQVREDRLVPRTTEYLRQVSAAVDYRFQLAGLTGSISPGLLYRERAGDNQDSRDLNPTLNGSLRRGDHALRFAYNSLRQEVWEPGRSDVLTQQASLQYDYQYHQHRLGVEGRYYDRQPEGMGDTYASRIGVFWEYRFSRAPSATSKSRPQPAAPDTAVGVTGFEPGIARAEVTDGLQGRGLGAPRGEGDLIVYDTPVLDDIQRRQQLVYEFRGNALQSTNLIIGFDGIGDGQSARRVFNEILGNLVLQYGAPDVQINQGAFGPDLSRRLATGQFARTYQWDLDGRLLRFGIPSRIDGVVRMELRYANELPPAEQNDWSLQALP</sequence>
<organism evidence="2 3">
    <name type="scientific">Tamilnaduibacter salinus</name>
    <dbReference type="NCBI Taxonomy" id="1484056"/>
    <lineage>
        <taxon>Bacteria</taxon>
        <taxon>Pseudomonadati</taxon>
        <taxon>Pseudomonadota</taxon>
        <taxon>Gammaproteobacteria</taxon>
        <taxon>Pseudomonadales</taxon>
        <taxon>Marinobacteraceae</taxon>
        <taxon>Tamilnaduibacter</taxon>
    </lineage>
</organism>
<dbReference type="EMBL" id="QEKQ01000003">
    <property type="protein sequence ID" value="PVY77558.1"/>
    <property type="molecule type" value="Genomic_DNA"/>
</dbReference>
<evidence type="ECO:0000313" key="2">
    <source>
        <dbReference type="EMBL" id="PVY77558.1"/>
    </source>
</evidence>
<accession>A0A2U1CYJ0</accession>
<dbReference type="AlphaFoldDB" id="A0A2U1CYJ0"/>
<reference evidence="2 3" key="1">
    <citation type="submission" date="2018-04" db="EMBL/GenBank/DDBJ databases">
        <title>Genomic Encyclopedia of Type Strains, Phase IV (KMG-IV): sequencing the most valuable type-strain genomes for metagenomic binning, comparative biology and taxonomic classification.</title>
        <authorList>
            <person name="Goeker M."/>
        </authorList>
    </citation>
    <scope>NUCLEOTIDE SEQUENCE [LARGE SCALE GENOMIC DNA]</scope>
    <source>
        <strain evidence="2 3">DSM 28688</strain>
    </source>
</reference>
<comment type="caution">
    <text evidence="2">The sequence shown here is derived from an EMBL/GenBank/DDBJ whole genome shotgun (WGS) entry which is preliminary data.</text>
</comment>
<evidence type="ECO:0000313" key="3">
    <source>
        <dbReference type="Proteomes" id="UP000245887"/>
    </source>
</evidence>
<evidence type="ECO:0000256" key="1">
    <source>
        <dbReference type="SAM" id="SignalP"/>
    </source>
</evidence>
<keyword evidence="1" id="KW-0732">Signal</keyword>
<name>A0A2U1CYJ0_9GAMM</name>
<feature type="signal peptide" evidence="1">
    <location>
        <begin position="1"/>
        <end position="25"/>
    </location>
</feature>